<organism evidence="2 3">
    <name type="scientific">Clostridium symbiosum</name>
    <name type="common">Bacteroides symbiosus</name>
    <dbReference type="NCBI Taxonomy" id="1512"/>
    <lineage>
        <taxon>Bacteria</taxon>
        <taxon>Bacillati</taxon>
        <taxon>Bacillota</taxon>
        <taxon>Clostridia</taxon>
        <taxon>Lachnospirales</taxon>
        <taxon>Lachnospiraceae</taxon>
        <taxon>Otoolea</taxon>
    </lineage>
</organism>
<reference evidence="2" key="1">
    <citation type="journal article" date="2022" name="Cell Host Microbe">
        <title>Colonization of the live biotherapeutic product VE303 and modulation of the microbiota and metabolites in healthy volunteers.</title>
        <authorList>
            <person name="Dsouza M."/>
            <person name="Menon R."/>
            <person name="Crossette E."/>
            <person name="Bhattarai S.K."/>
            <person name="Schneider J."/>
            <person name="Kim Y.G."/>
            <person name="Reddy S."/>
            <person name="Caballero S."/>
            <person name="Felix C."/>
            <person name="Cornacchione L."/>
            <person name="Hendrickson J."/>
            <person name="Watson A.R."/>
            <person name="Minot S.S."/>
            <person name="Greenfield N."/>
            <person name="Schopf L."/>
            <person name="Szabady R."/>
            <person name="Patarroyo J."/>
            <person name="Smith W."/>
            <person name="Harrison P."/>
            <person name="Kuijper E.J."/>
            <person name="Kelly C.P."/>
            <person name="Olle B."/>
            <person name="Bobilev D."/>
            <person name="Silber J.L."/>
            <person name="Bucci V."/>
            <person name="Roberts B."/>
            <person name="Faith J."/>
            <person name="Norman J.M."/>
        </authorList>
    </citation>
    <scope>NUCLEOTIDE SEQUENCE</scope>
    <source>
        <strain evidence="2">VE303-04</strain>
    </source>
</reference>
<evidence type="ECO:0000259" key="1">
    <source>
        <dbReference type="Pfam" id="PF21688"/>
    </source>
</evidence>
<dbReference type="EMBL" id="JAINVB010000001">
    <property type="protein sequence ID" value="MCK0086016.1"/>
    <property type="molecule type" value="Genomic_DNA"/>
</dbReference>
<dbReference type="PANTHER" id="PTHR42842">
    <property type="entry name" value="FAD/NAD(P)-BINDING OXIDOREDUCTASE"/>
    <property type="match status" value="1"/>
</dbReference>
<dbReference type="AlphaFoldDB" id="A0AAW5F4A7"/>
<proteinExistence type="predicted"/>
<feature type="domain" description="FAD-dependent protein C-terminal" evidence="1">
    <location>
        <begin position="292"/>
        <end position="485"/>
    </location>
</feature>
<gene>
    <name evidence="2" type="ORF">K5I21_09085</name>
</gene>
<dbReference type="PANTHER" id="PTHR42842:SF3">
    <property type="entry name" value="FAD_NAD(P)-BINDING OXIDOREDUCTASE FAMILY PROTEIN"/>
    <property type="match status" value="1"/>
</dbReference>
<dbReference type="PRINTS" id="PR00419">
    <property type="entry name" value="ADXRDTASE"/>
</dbReference>
<dbReference type="Gene3D" id="3.50.50.60">
    <property type="entry name" value="FAD/NAD(P)-binding domain"/>
    <property type="match status" value="2"/>
</dbReference>
<dbReference type="RefSeq" id="WP_024738197.1">
    <property type="nucleotide sequence ID" value="NZ_JAINVB010000001.1"/>
</dbReference>
<dbReference type="InterPro" id="IPR036188">
    <property type="entry name" value="FAD/NAD-bd_sf"/>
</dbReference>
<dbReference type="PIRSF" id="PIRSF038984">
    <property type="entry name" value="FAD_binding_protein"/>
    <property type="match status" value="1"/>
</dbReference>
<dbReference type="Gene3D" id="3.30.70.2700">
    <property type="match status" value="1"/>
</dbReference>
<dbReference type="SUPFAM" id="SSF51905">
    <property type="entry name" value="FAD/NAD(P)-binding domain"/>
    <property type="match status" value="1"/>
</dbReference>
<sequence>MIRINQLKLSVGHTKADMKKKAAKMMRIPEDKILSLVPVRQSLDARKKNELLYIYSLNATVSGKEGAVIKNAKNVNVVLNTEKPYRFPEHGQEPLCHRPVIVGFGPAGMFCGLMLARAGFSPLILERGEDVDSRTQKVEAFWRGGELNPESNVQFGEGGAGTFSDGKLNTLVKDPSGRNKKVLEILAEAGADPSITYINKPHVGTDVLSRVVKNIRQEIIRLGGEIRFGCKLTDFSEAGGRLISVTVSQREEGGFYREETIPAQAVVLAIGHSARDTFRMLSEKSLDLQAKAFAVGLRIQHPQKQINFSQYGVEEPGSLGAASYKLTKQTSSGRGIYSFCMCPGGFVVNASSETGRLAVNGMSNHDRAGTNANSALIVTVTPEDFPSPGPLGGVEFQRRLEEAAFNCGKGKIPVQLYGDFKAGTLSRAFGDVEPAFKGGYSFGNLREVLNPSLTDAMTEGIDSFGRIIDGFDRPDAILAGIESRTSSPVRIPRTPELESAVRGLYPCGEGAGYAGGITSAAMDGIRTAEMIVTRFSPSFY</sequence>
<dbReference type="InterPro" id="IPR028348">
    <property type="entry name" value="FAD-binding_protein"/>
</dbReference>
<name>A0AAW5F4A7_CLOSY</name>
<evidence type="ECO:0000313" key="2">
    <source>
        <dbReference type="EMBL" id="MCK0086016.1"/>
    </source>
</evidence>
<dbReference type="Pfam" id="PF21688">
    <property type="entry name" value="FAD-depend_C"/>
    <property type="match status" value="1"/>
</dbReference>
<comment type="caution">
    <text evidence="2">The sequence shown here is derived from an EMBL/GenBank/DDBJ whole genome shotgun (WGS) entry which is preliminary data.</text>
</comment>
<protein>
    <submittedName>
        <fullName evidence="2">FAD-dependent oxidoreductase</fullName>
    </submittedName>
</protein>
<evidence type="ECO:0000313" key="3">
    <source>
        <dbReference type="Proteomes" id="UP001203136"/>
    </source>
</evidence>
<dbReference type="InterPro" id="IPR049516">
    <property type="entry name" value="FAD-depend_C"/>
</dbReference>
<accession>A0AAW5F4A7</accession>
<dbReference type="Proteomes" id="UP001203136">
    <property type="component" value="Unassembled WGS sequence"/>
</dbReference>